<evidence type="ECO:0000313" key="1">
    <source>
        <dbReference type="EMBL" id="MFE8696358.1"/>
    </source>
</evidence>
<dbReference type="EMBL" id="JBIACJ010000003">
    <property type="protein sequence ID" value="MFE8696358.1"/>
    <property type="molecule type" value="Genomic_DNA"/>
</dbReference>
<name>A0ABW6JWU0_9BACI</name>
<accession>A0ABW6JWU0</accession>
<comment type="caution">
    <text evidence="1">The sequence shown here is derived from an EMBL/GenBank/DDBJ whole genome shotgun (WGS) entry which is preliminary data.</text>
</comment>
<sequence>MDRAVIIGTFNFLGFHFCTSILEAGYEVIGVHYDMEKEELLEEKRMEIGRNANFHEESYSKWLPLAEISKQTLVIIDLYNFHQRECNETLEKSDLLEKFLSKNKKRLQETDSKVIFLLPIQWLSGSSEMFTRTLPQEANWHYIYLPAIYGPWQPSSYIIQQALLKSFDEKRKIKLHEDEWIDDILYIDDVVEEILLMADKESASSFVLKNEIPDQWIKCAEYLAIPIPSYDNHHKLSTLDMSKIKIRMLKSQMQYSEGIEKQRRHLKLLLNGRF</sequence>
<protein>
    <recommendedName>
        <fullName evidence="3">NAD(P)-dependent oxidoreductase</fullName>
    </recommendedName>
</protein>
<dbReference type="Gene3D" id="3.40.50.720">
    <property type="entry name" value="NAD(P)-binding Rossmann-like Domain"/>
    <property type="match status" value="1"/>
</dbReference>
<proteinExistence type="predicted"/>
<dbReference type="InterPro" id="IPR036291">
    <property type="entry name" value="NAD(P)-bd_dom_sf"/>
</dbReference>
<dbReference type="SUPFAM" id="SSF51735">
    <property type="entry name" value="NAD(P)-binding Rossmann-fold domains"/>
    <property type="match status" value="1"/>
</dbReference>
<dbReference type="RefSeq" id="WP_389218143.1">
    <property type="nucleotide sequence ID" value="NZ_JBIACJ010000003.1"/>
</dbReference>
<gene>
    <name evidence="1" type="ORF">ACFYKT_08315</name>
</gene>
<organism evidence="1 2">
    <name type="scientific">Cytobacillus mangrovibacter</name>
    <dbReference type="NCBI Taxonomy" id="3299024"/>
    <lineage>
        <taxon>Bacteria</taxon>
        <taxon>Bacillati</taxon>
        <taxon>Bacillota</taxon>
        <taxon>Bacilli</taxon>
        <taxon>Bacillales</taxon>
        <taxon>Bacillaceae</taxon>
        <taxon>Cytobacillus</taxon>
    </lineage>
</organism>
<keyword evidence="2" id="KW-1185">Reference proteome</keyword>
<reference evidence="1 2" key="1">
    <citation type="submission" date="2024-08" db="EMBL/GenBank/DDBJ databases">
        <title>Two novel Cytobacillus novel species.</title>
        <authorList>
            <person name="Liu G."/>
        </authorList>
    </citation>
    <scope>NUCLEOTIDE SEQUENCE [LARGE SCALE GENOMIC DNA]</scope>
    <source>
        <strain evidence="1 2">FJAT-53684</strain>
    </source>
</reference>
<evidence type="ECO:0008006" key="3">
    <source>
        <dbReference type="Google" id="ProtNLM"/>
    </source>
</evidence>
<dbReference type="Proteomes" id="UP001601058">
    <property type="component" value="Unassembled WGS sequence"/>
</dbReference>
<evidence type="ECO:0000313" key="2">
    <source>
        <dbReference type="Proteomes" id="UP001601058"/>
    </source>
</evidence>